<dbReference type="CDD" id="cd05233">
    <property type="entry name" value="SDR_c"/>
    <property type="match status" value="1"/>
</dbReference>
<organism evidence="2 3">
    <name type="scientific">Hyphomicrobium album</name>
    <dbReference type="NCBI Taxonomy" id="2665159"/>
    <lineage>
        <taxon>Bacteria</taxon>
        <taxon>Pseudomonadati</taxon>
        <taxon>Pseudomonadota</taxon>
        <taxon>Alphaproteobacteria</taxon>
        <taxon>Hyphomicrobiales</taxon>
        <taxon>Hyphomicrobiaceae</taxon>
        <taxon>Hyphomicrobium</taxon>
    </lineage>
</organism>
<evidence type="ECO:0000313" key="2">
    <source>
        <dbReference type="EMBL" id="MTD96289.1"/>
    </source>
</evidence>
<dbReference type="AlphaFoldDB" id="A0A6I3KP43"/>
<dbReference type="PANTHER" id="PTHR43943">
    <property type="entry name" value="DEHYDROGENASE/REDUCTASE (SDR FAMILY) MEMBER 4"/>
    <property type="match status" value="1"/>
</dbReference>
<dbReference type="PRINTS" id="PR00081">
    <property type="entry name" value="GDHRDH"/>
</dbReference>
<keyword evidence="3" id="KW-1185">Reference proteome</keyword>
<dbReference type="Pfam" id="PF13561">
    <property type="entry name" value="adh_short_C2"/>
    <property type="match status" value="1"/>
</dbReference>
<dbReference type="InterPro" id="IPR036291">
    <property type="entry name" value="NAD(P)-bd_dom_sf"/>
</dbReference>
<proteinExistence type="inferred from homology"/>
<dbReference type="PRINTS" id="PR00080">
    <property type="entry name" value="SDRFAMILY"/>
</dbReference>
<dbReference type="InterPro" id="IPR002347">
    <property type="entry name" value="SDR_fam"/>
</dbReference>
<dbReference type="Proteomes" id="UP000440694">
    <property type="component" value="Unassembled WGS sequence"/>
</dbReference>
<comment type="caution">
    <text evidence="2">The sequence shown here is derived from an EMBL/GenBank/DDBJ whole genome shotgun (WGS) entry which is preliminary data.</text>
</comment>
<dbReference type="SUPFAM" id="SSF51735">
    <property type="entry name" value="NAD(P)-binding Rossmann-fold domains"/>
    <property type="match status" value="1"/>
</dbReference>
<gene>
    <name evidence="2" type="ORF">GIW81_18265</name>
</gene>
<name>A0A6I3KP43_9HYPH</name>
<dbReference type="EMBL" id="WMBQ01000002">
    <property type="protein sequence ID" value="MTD96289.1"/>
    <property type="molecule type" value="Genomic_DNA"/>
</dbReference>
<protein>
    <submittedName>
        <fullName evidence="2">SDR family oxidoreductase</fullName>
    </submittedName>
</protein>
<evidence type="ECO:0000313" key="3">
    <source>
        <dbReference type="Proteomes" id="UP000440694"/>
    </source>
</evidence>
<accession>A0A6I3KP43</accession>
<evidence type="ECO:0000256" key="1">
    <source>
        <dbReference type="ARBA" id="ARBA00006484"/>
    </source>
</evidence>
<dbReference type="FunFam" id="3.40.50.720:FF:000084">
    <property type="entry name" value="Short-chain dehydrogenase reductase"/>
    <property type="match status" value="1"/>
</dbReference>
<dbReference type="PANTHER" id="PTHR43943:SF2">
    <property type="entry name" value="DEHYDROGENASE_REDUCTASE 4"/>
    <property type="match status" value="1"/>
</dbReference>
<dbReference type="Gene3D" id="3.40.50.720">
    <property type="entry name" value="NAD(P)-binding Rossmann-like Domain"/>
    <property type="match status" value="1"/>
</dbReference>
<sequence>MYRTGPTNLCSQEESEMAGKLAGKVAIVTGVSHDGQVGQAVAKALAAEGASLAVCARTKDDVVARAAELKAEGANVIPVVASLTDEADVKRLVSETASAFGRIDIVVNLAGGLTVYKPSAEVCVDEWTREVNNNVLSAFLVTREVFPHMAKTGGGSIINFARAGHAQANMLPYNVAKAGVVALTRTFALEGKDAQIRVNAIGPGLVDTASNVAMMKPKDTSKWAKRDEIADVVVFLASPESIGVTGQVLDVTGWGFS</sequence>
<comment type="similarity">
    <text evidence="1">Belongs to the short-chain dehydrogenases/reductases (SDR) family.</text>
</comment>
<reference evidence="2 3" key="1">
    <citation type="submission" date="2019-11" db="EMBL/GenBank/DDBJ databases">
        <title>Identification of a novel strain.</title>
        <authorList>
            <person name="Xu Q."/>
            <person name="Wang G."/>
        </authorList>
    </citation>
    <scope>NUCLEOTIDE SEQUENCE [LARGE SCALE GENOMIC DNA]</scope>
    <source>
        <strain evidence="3">xq</strain>
    </source>
</reference>